<protein>
    <recommendedName>
        <fullName evidence="5">N-acetyltransferase domain-containing protein</fullName>
    </recommendedName>
</protein>
<comment type="caution">
    <text evidence="6">The sequence shown here is derived from an EMBL/GenBank/DDBJ whole genome shotgun (WGS) entry which is preliminary data.</text>
</comment>
<comment type="catalytic activity">
    <reaction evidence="3">
        <text>L-methionine sulfoximine + acetyl-CoA = N-acetyl-L-methionine sulfoximine + CoA + H(+)</text>
        <dbReference type="Rhea" id="RHEA:47660"/>
        <dbReference type="ChEBI" id="CHEBI:15378"/>
        <dbReference type="ChEBI" id="CHEBI:57287"/>
        <dbReference type="ChEBI" id="CHEBI:57288"/>
        <dbReference type="ChEBI" id="CHEBI:87826"/>
        <dbReference type="ChEBI" id="CHEBI:87827"/>
    </reaction>
</comment>
<dbReference type="InterPro" id="IPR000182">
    <property type="entry name" value="GNAT_dom"/>
</dbReference>
<evidence type="ECO:0000256" key="1">
    <source>
        <dbReference type="ARBA" id="ARBA00022679"/>
    </source>
</evidence>
<dbReference type="RefSeq" id="WP_099913902.1">
    <property type="nucleotide sequence ID" value="NZ_AWWI01000186.1"/>
</dbReference>
<feature type="domain" description="N-acetyltransferase" evidence="5">
    <location>
        <begin position="1"/>
        <end position="165"/>
    </location>
</feature>
<dbReference type="PANTHER" id="PTHR43072:SF23">
    <property type="entry name" value="UPF0039 PROTEIN C11D3.02C"/>
    <property type="match status" value="1"/>
</dbReference>
<keyword evidence="7" id="KW-1185">Reference proteome</keyword>
<dbReference type="EMBL" id="AWWI01000186">
    <property type="protein sequence ID" value="PIL12433.1"/>
    <property type="molecule type" value="Genomic_DNA"/>
</dbReference>
<dbReference type="InterPro" id="IPR016181">
    <property type="entry name" value="Acyl_CoA_acyltransferase"/>
</dbReference>
<evidence type="ECO:0000313" key="6">
    <source>
        <dbReference type="EMBL" id="PIL12433.1"/>
    </source>
</evidence>
<keyword evidence="1" id="KW-0808">Transferase</keyword>
<keyword evidence="2" id="KW-0012">Acyltransferase</keyword>
<name>A0A2G8QT09_9RHOB</name>
<proteinExistence type="predicted"/>
<comment type="catalytic activity">
    <reaction evidence="4">
        <text>L-methionine sulfone + acetyl-CoA = N-acetyl-L-methionine sulfone + CoA + H(+)</text>
        <dbReference type="Rhea" id="RHEA:47656"/>
        <dbReference type="ChEBI" id="CHEBI:15378"/>
        <dbReference type="ChEBI" id="CHEBI:57287"/>
        <dbReference type="ChEBI" id="CHEBI:57288"/>
        <dbReference type="ChEBI" id="CHEBI:87824"/>
        <dbReference type="ChEBI" id="CHEBI:87825"/>
    </reaction>
</comment>
<reference evidence="6 7" key="1">
    <citation type="submission" date="2013-09" db="EMBL/GenBank/DDBJ databases">
        <title>Genome sequencing of Phaeobacter antarcticus sp. nov. SM1211.</title>
        <authorList>
            <person name="Zhang X.-Y."/>
            <person name="Liu C."/>
            <person name="Chen X.-L."/>
            <person name="Xie B.-B."/>
            <person name="Qin Q.-L."/>
            <person name="Rong J.-C."/>
            <person name="Zhang Y.-Z."/>
        </authorList>
    </citation>
    <scope>NUCLEOTIDE SEQUENCE [LARGE SCALE GENOMIC DNA]</scope>
    <source>
        <strain evidence="6 7">SM1211</strain>
    </source>
</reference>
<dbReference type="Proteomes" id="UP000231259">
    <property type="component" value="Unassembled WGS sequence"/>
</dbReference>
<evidence type="ECO:0000256" key="4">
    <source>
        <dbReference type="ARBA" id="ARBA00051334"/>
    </source>
</evidence>
<dbReference type="OrthoDB" id="5459937at2"/>
<evidence type="ECO:0000313" key="7">
    <source>
        <dbReference type="Proteomes" id="UP000231259"/>
    </source>
</evidence>
<dbReference type="AlphaFoldDB" id="A0A2G8QT09"/>
<dbReference type="PANTHER" id="PTHR43072">
    <property type="entry name" value="N-ACETYLTRANSFERASE"/>
    <property type="match status" value="1"/>
</dbReference>
<accession>A0A2G8QT09</accession>
<organism evidence="6 7">
    <name type="scientific">Puniceibacterium antarcticum</name>
    <dbReference type="NCBI Taxonomy" id="1206336"/>
    <lineage>
        <taxon>Bacteria</taxon>
        <taxon>Pseudomonadati</taxon>
        <taxon>Pseudomonadota</taxon>
        <taxon>Alphaproteobacteria</taxon>
        <taxon>Rhodobacterales</taxon>
        <taxon>Paracoccaceae</taxon>
        <taxon>Puniceibacterium</taxon>
    </lineage>
</organism>
<dbReference type="Gene3D" id="3.40.630.30">
    <property type="match status" value="1"/>
</dbReference>
<evidence type="ECO:0000259" key="5">
    <source>
        <dbReference type="PROSITE" id="PS51186"/>
    </source>
</evidence>
<sequence>MNILDAQERDLPAILDIYNDAVIHTAAIWNDSPVDLANRHDWWQQRLDLGYPVLVARDPSTDETVAYASFGDWRAWDGYRHSIEHSIYVRADQRGKGVANLLLPALIDRAVALGKHVMIAGIEGSNTASIRLHERHGFAQVGHMHEVGTKFGRWLDLVFMQRRLDERTEPGQGR</sequence>
<dbReference type="FunFam" id="3.40.630.30:FF:000026">
    <property type="entry name" value="Phosphinothricin acetyltransferase"/>
    <property type="match status" value="1"/>
</dbReference>
<dbReference type="CDD" id="cd04301">
    <property type="entry name" value="NAT_SF"/>
    <property type="match status" value="1"/>
</dbReference>
<dbReference type="GO" id="GO:0016747">
    <property type="term" value="F:acyltransferase activity, transferring groups other than amino-acyl groups"/>
    <property type="evidence" value="ECO:0007669"/>
    <property type="project" value="InterPro"/>
</dbReference>
<dbReference type="SUPFAM" id="SSF55729">
    <property type="entry name" value="Acyl-CoA N-acyltransferases (Nat)"/>
    <property type="match status" value="1"/>
</dbReference>
<evidence type="ECO:0000256" key="3">
    <source>
        <dbReference type="ARBA" id="ARBA00050603"/>
    </source>
</evidence>
<gene>
    <name evidence="6" type="ORF">P775_28430</name>
</gene>
<dbReference type="Pfam" id="PF00583">
    <property type="entry name" value="Acetyltransf_1"/>
    <property type="match status" value="1"/>
</dbReference>
<dbReference type="PROSITE" id="PS51186">
    <property type="entry name" value="GNAT"/>
    <property type="match status" value="1"/>
</dbReference>
<evidence type="ECO:0000256" key="2">
    <source>
        <dbReference type="ARBA" id="ARBA00023315"/>
    </source>
</evidence>